<dbReference type="SUPFAM" id="SSF47413">
    <property type="entry name" value="lambda repressor-like DNA-binding domains"/>
    <property type="match status" value="1"/>
</dbReference>
<dbReference type="InterPro" id="IPR001387">
    <property type="entry name" value="Cro/C1-type_HTH"/>
</dbReference>
<evidence type="ECO:0000259" key="3">
    <source>
        <dbReference type="PROSITE" id="PS50943"/>
    </source>
</evidence>
<evidence type="ECO:0000313" key="5">
    <source>
        <dbReference type="Proteomes" id="UP000886725"/>
    </source>
</evidence>
<reference evidence="4" key="2">
    <citation type="journal article" date="2021" name="PeerJ">
        <title>Extensive microbial diversity within the chicken gut microbiome revealed by metagenomics and culture.</title>
        <authorList>
            <person name="Gilroy R."/>
            <person name="Ravi A."/>
            <person name="Getino M."/>
            <person name="Pursley I."/>
            <person name="Horton D.L."/>
            <person name="Alikhan N.F."/>
            <person name="Baker D."/>
            <person name="Gharbi K."/>
            <person name="Hall N."/>
            <person name="Watson M."/>
            <person name="Adriaenssens E.M."/>
            <person name="Foster-Nyarko E."/>
            <person name="Jarju S."/>
            <person name="Secka A."/>
            <person name="Antonio M."/>
            <person name="Oren A."/>
            <person name="Chaudhuri R.R."/>
            <person name="La Ragione R."/>
            <person name="Hildebrand F."/>
            <person name="Pallen M.J."/>
        </authorList>
    </citation>
    <scope>NUCLEOTIDE SEQUENCE</scope>
    <source>
        <strain evidence="4">CHK165-10780</strain>
    </source>
</reference>
<dbReference type="AlphaFoldDB" id="A0A9D1CKX3"/>
<keyword evidence="2" id="KW-0812">Transmembrane</keyword>
<keyword evidence="1" id="KW-0238">DNA-binding</keyword>
<dbReference type="PANTHER" id="PTHR46558:SF4">
    <property type="entry name" value="DNA-BIDING PHAGE PROTEIN"/>
    <property type="match status" value="1"/>
</dbReference>
<dbReference type="Pfam" id="PF01381">
    <property type="entry name" value="HTH_3"/>
    <property type="match status" value="1"/>
</dbReference>
<keyword evidence="2" id="KW-0472">Membrane</keyword>
<feature type="transmembrane region" description="Helical" evidence="2">
    <location>
        <begin position="211"/>
        <end position="228"/>
    </location>
</feature>
<protein>
    <submittedName>
        <fullName evidence="4">Helix-turn-helix transcriptional regulator</fullName>
    </submittedName>
</protein>
<reference evidence="4" key="1">
    <citation type="submission" date="2020-10" db="EMBL/GenBank/DDBJ databases">
        <authorList>
            <person name="Gilroy R."/>
        </authorList>
    </citation>
    <scope>NUCLEOTIDE SEQUENCE</scope>
    <source>
        <strain evidence="4">CHK165-10780</strain>
    </source>
</reference>
<dbReference type="Proteomes" id="UP000886725">
    <property type="component" value="Unassembled WGS sequence"/>
</dbReference>
<dbReference type="CDD" id="cd00093">
    <property type="entry name" value="HTH_XRE"/>
    <property type="match status" value="1"/>
</dbReference>
<comment type="caution">
    <text evidence="4">The sequence shown here is derived from an EMBL/GenBank/DDBJ whole genome shotgun (WGS) entry which is preliminary data.</text>
</comment>
<gene>
    <name evidence="4" type="ORF">IAC85_05535</name>
</gene>
<evidence type="ECO:0000256" key="1">
    <source>
        <dbReference type="ARBA" id="ARBA00023125"/>
    </source>
</evidence>
<dbReference type="EMBL" id="DVFU01000107">
    <property type="protein sequence ID" value="HIQ65182.1"/>
    <property type="molecule type" value="Genomic_DNA"/>
</dbReference>
<feature type="transmembrane region" description="Helical" evidence="2">
    <location>
        <begin position="186"/>
        <end position="205"/>
    </location>
</feature>
<keyword evidence="2" id="KW-1133">Transmembrane helix</keyword>
<dbReference type="Gene3D" id="1.10.260.40">
    <property type="entry name" value="lambda repressor-like DNA-binding domains"/>
    <property type="match status" value="1"/>
</dbReference>
<evidence type="ECO:0000313" key="4">
    <source>
        <dbReference type="EMBL" id="HIQ65182.1"/>
    </source>
</evidence>
<dbReference type="SMART" id="SM00530">
    <property type="entry name" value="HTH_XRE"/>
    <property type="match status" value="1"/>
</dbReference>
<sequence length="239" mass="27651">MDSERVGKFICMLRTKKGLTQEELANQICVTNKAVSRWERGVGLPDISLLEPLSKVLDVSVLELLNGEYSNQEDNAQKKDINLLLHTFALFNKQGKKHYLLLLLFGILLFMMILYLITDFQGFDNMTLFTLRNNFSIIPFINIISTIQSGNYMNLLRNIIVNFIIGSIIGIFCLNFKQKKQHLFRFLLLTNILLEILKWTLLLAIFDIDDILIRFISGVVIVFVYKHFRKNKIASVTKN</sequence>
<feature type="domain" description="HTH cro/C1-type" evidence="3">
    <location>
        <begin position="13"/>
        <end position="64"/>
    </location>
</feature>
<dbReference type="InterPro" id="IPR010982">
    <property type="entry name" value="Lambda_DNA-bd_dom_sf"/>
</dbReference>
<proteinExistence type="predicted"/>
<feature type="transmembrane region" description="Helical" evidence="2">
    <location>
        <begin position="99"/>
        <end position="118"/>
    </location>
</feature>
<evidence type="ECO:0000256" key="2">
    <source>
        <dbReference type="SAM" id="Phobius"/>
    </source>
</evidence>
<dbReference type="PANTHER" id="PTHR46558">
    <property type="entry name" value="TRACRIPTIONAL REGULATORY PROTEIN-RELATED-RELATED"/>
    <property type="match status" value="1"/>
</dbReference>
<dbReference type="PROSITE" id="PS50943">
    <property type="entry name" value="HTH_CROC1"/>
    <property type="match status" value="1"/>
</dbReference>
<dbReference type="GO" id="GO:0003677">
    <property type="term" value="F:DNA binding"/>
    <property type="evidence" value="ECO:0007669"/>
    <property type="project" value="UniProtKB-KW"/>
</dbReference>
<organism evidence="4 5">
    <name type="scientific">Candidatus Faecenecus gallistercoris</name>
    <dbReference type="NCBI Taxonomy" id="2840793"/>
    <lineage>
        <taxon>Bacteria</taxon>
        <taxon>Bacillati</taxon>
        <taxon>Bacillota</taxon>
        <taxon>Bacillota incertae sedis</taxon>
        <taxon>Candidatus Faecenecus</taxon>
    </lineage>
</organism>
<feature type="transmembrane region" description="Helical" evidence="2">
    <location>
        <begin position="155"/>
        <end position="174"/>
    </location>
</feature>
<accession>A0A9D1CKX3</accession>
<name>A0A9D1CKX3_9FIRM</name>